<keyword evidence="3 6" id="KW-0812">Transmembrane</keyword>
<gene>
    <name evidence="8" type="ORF">ACFOSE_01930</name>
</gene>
<dbReference type="Proteomes" id="UP001595901">
    <property type="component" value="Unassembled WGS sequence"/>
</dbReference>
<accession>A0ABV8CZF7</accession>
<feature type="transmembrane region" description="Helical" evidence="6">
    <location>
        <begin position="434"/>
        <end position="460"/>
    </location>
</feature>
<evidence type="ECO:0000313" key="8">
    <source>
        <dbReference type="EMBL" id="MFC3931556.1"/>
    </source>
</evidence>
<dbReference type="Pfam" id="PF02687">
    <property type="entry name" value="FtsX"/>
    <property type="match status" value="1"/>
</dbReference>
<dbReference type="EMBL" id="JBHSAC010000018">
    <property type="protein sequence ID" value="MFC3931556.1"/>
    <property type="molecule type" value="Genomic_DNA"/>
</dbReference>
<evidence type="ECO:0000256" key="3">
    <source>
        <dbReference type="ARBA" id="ARBA00022692"/>
    </source>
</evidence>
<evidence type="ECO:0000313" key="9">
    <source>
        <dbReference type="Proteomes" id="UP001595901"/>
    </source>
</evidence>
<dbReference type="InterPro" id="IPR003838">
    <property type="entry name" value="ABC3_permease_C"/>
</dbReference>
<evidence type="ECO:0000256" key="4">
    <source>
        <dbReference type="ARBA" id="ARBA00022989"/>
    </source>
</evidence>
<evidence type="ECO:0000256" key="5">
    <source>
        <dbReference type="ARBA" id="ARBA00023136"/>
    </source>
</evidence>
<feature type="transmembrane region" description="Helical" evidence="6">
    <location>
        <begin position="157"/>
        <end position="178"/>
    </location>
</feature>
<dbReference type="InterPro" id="IPR038766">
    <property type="entry name" value="Membrane_comp_ABC_pdt"/>
</dbReference>
<feature type="transmembrane region" description="Helical" evidence="6">
    <location>
        <begin position="386"/>
        <end position="409"/>
    </location>
</feature>
<organism evidence="8 9">
    <name type="scientific">Streptococcus dentapri</name>
    <dbReference type="NCBI Taxonomy" id="573564"/>
    <lineage>
        <taxon>Bacteria</taxon>
        <taxon>Bacillati</taxon>
        <taxon>Bacillota</taxon>
        <taxon>Bacilli</taxon>
        <taxon>Lactobacillales</taxon>
        <taxon>Streptococcaceae</taxon>
        <taxon>Streptococcus</taxon>
    </lineage>
</organism>
<comment type="subcellular location">
    <subcellularLocation>
        <location evidence="1">Cell membrane</location>
        <topology evidence="1">Multi-pass membrane protein</topology>
    </subcellularLocation>
</comment>
<feature type="transmembrane region" description="Helical" evidence="6">
    <location>
        <begin position="40"/>
        <end position="65"/>
    </location>
</feature>
<feature type="transmembrane region" description="Helical" evidence="6">
    <location>
        <begin position="481"/>
        <end position="503"/>
    </location>
</feature>
<evidence type="ECO:0000256" key="2">
    <source>
        <dbReference type="ARBA" id="ARBA00022475"/>
    </source>
</evidence>
<evidence type="ECO:0000259" key="7">
    <source>
        <dbReference type="Pfam" id="PF02687"/>
    </source>
</evidence>
<evidence type="ECO:0000256" key="6">
    <source>
        <dbReference type="SAM" id="Phobius"/>
    </source>
</evidence>
<keyword evidence="4 6" id="KW-1133">Transmembrane helix</keyword>
<dbReference type="RefSeq" id="WP_380429777.1">
    <property type="nucleotide sequence ID" value="NZ_JBHSAC010000018.1"/>
</dbReference>
<evidence type="ECO:0000256" key="1">
    <source>
        <dbReference type="ARBA" id="ARBA00004651"/>
    </source>
</evidence>
<protein>
    <submittedName>
        <fullName evidence="8">FtsX-like permease family protein</fullName>
    </submittedName>
</protein>
<keyword evidence="9" id="KW-1185">Reference proteome</keyword>
<reference evidence="9" key="1">
    <citation type="journal article" date="2019" name="Int. J. Syst. Evol. Microbiol.">
        <title>The Global Catalogue of Microorganisms (GCM) 10K type strain sequencing project: providing services to taxonomists for standard genome sequencing and annotation.</title>
        <authorList>
            <consortium name="The Broad Institute Genomics Platform"/>
            <consortium name="The Broad Institute Genome Sequencing Center for Infectious Disease"/>
            <person name="Wu L."/>
            <person name="Ma J."/>
        </authorList>
    </citation>
    <scope>NUCLEOTIDE SEQUENCE [LARGE SCALE GENOMIC DNA]</scope>
    <source>
        <strain evidence="9">CCUG 58728</strain>
    </source>
</reference>
<proteinExistence type="predicted"/>
<dbReference type="PANTHER" id="PTHR30287:SF2">
    <property type="entry name" value="BLL1001 PROTEIN"/>
    <property type="match status" value="1"/>
</dbReference>
<feature type="transmembrane region" description="Helical" evidence="6">
    <location>
        <begin position="86"/>
        <end position="105"/>
    </location>
</feature>
<sequence>MLVLITLICLRFILLAEIERESSEIGLLKAIGLPNKTLKWLYLQKIVLIASVGSLIGYPLAILFLPITTKRIRETFGETSLSLSNGVLGFVIAFLLFCFVCFYSSKVLNRIKKASVVELLVQENGFSKLRKKKHSLPPVHHLSANGLVTRRKLKNSYAFPFWLCLLVSFAIFLPYRLISTMNDSEFITYMGSRPYDISVEVVEGRAIESRAKTAKQILQTFAKPHSFSYDEIKRTSLQAISSEGKVISLPTDIGKNTGTKLHYLKGSSAKTDREISLSLLAADELGKNVGDTLTFTVNGQSYSLKIVGLYQDITNGGKTAKMTRNLPQANAQKYIFYLHLANSKQKKATLRALSSAFSKTGYRISDAQGFIQQTLGGVIQQLQKTFYAMLSVCLLVFSGILFFFLTLHINRHQKEIIFKRTLGIPFSSIYLQELYPLLISSLLGAFSGIIAVQYLGKFLISILLQLINSGIQQISFIEMNWIELVNFLCIIFMNLAIITYLTLIPAKKTSLLAYKND</sequence>
<comment type="caution">
    <text evidence="8">The sequence shown here is derived from an EMBL/GenBank/DDBJ whole genome shotgun (WGS) entry which is preliminary data.</text>
</comment>
<keyword evidence="5 6" id="KW-0472">Membrane</keyword>
<dbReference type="PANTHER" id="PTHR30287">
    <property type="entry name" value="MEMBRANE COMPONENT OF PREDICTED ABC SUPERFAMILY METABOLITE UPTAKE TRANSPORTER"/>
    <property type="match status" value="1"/>
</dbReference>
<feature type="domain" description="ABC3 transporter permease C-terminal" evidence="7">
    <location>
        <begin position="2"/>
        <end position="109"/>
    </location>
</feature>
<name>A0ABV8CZF7_9STRE</name>
<keyword evidence="2" id="KW-1003">Cell membrane</keyword>